<dbReference type="InterPro" id="IPR000210">
    <property type="entry name" value="BTB/POZ_dom"/>
</dbReference>
<dbReference type="PANTHER" id="PTHR14499">
    <property type="entry name" value="POTASSIUM CHANNEL TETRAMERIZATION DOMAIN-CONTAINING"/>
    <property type="match status" value="1"/>
</dbReference>
<dbReference type="PANTHER" id="PTHR14499:SF136">
    <property type="entry name" value="GH08630P"/>
    <property type="match status" value="1"/>
</dbReference>
<dbReference type="InterPro" id="IPR011333">
    <property type="entry name" value="SKP1/BTB/POZ_sf"/>
</dbReference>
<dbReference type="SUPFAM" id="SSF54695">
    <property type="entry name" value="POZ domain"/>
    <property type="match status" value="1"/>
</dbReference>
<dbReference type="InterPro" id="IPR003131">
    <property type="entry name" value="T1-type_BTB"/>
</dbReference>
<dbReference type="CDD" id="cd18316">
    <property type="entry name" value="BTB_POZ_KCTD-like"/>
    <property type="match status" value="1"/>
</dbReference>
<gene>
    <name evidence="1" type="ORF">BC936DRAFT_144769</name>
</gene>
<dbReference type="EMBL" id="RBNI01003520">
    <property type="protein sequence ID" value="RUP48269.1"/>
    <property type="molecule type" value="Genomic_DNA"/>
</dbReference>
<keyword evidence="2" id="KW-1185">Reference proteome</keyword>
<protein>
    <submittedName>
        <fullName evidence="1">BTB/POZ protein</fullName>
    </submittedName>
</protein>
<accession>A0A433DBR8</accession>
<proteinExistence type="predicted"/>
<dbReference type="Proteomes" id="UP000268093">
    <property type="component" value="Unassembled WGS sequence"/>
</dbReference>
<dbReference type="Gene3D" id="3.30.710.10">
    <property type="entry name" value="Potassium Channel Kv1.1, Chain A"/>
    <property type="match status" value="1"/>
</dbReference>
<reference evidence="1 2" key="1">
    <citation type="journal article" date="2018" name="New Phytol.">
        <title>Phylogenomics of Endogonaceae and evolution of mycorrhizas within Mucoromycota.</title>
        <authorList>
            <person name="Chang Y."/>
            <person name="Desiro A."/>
            <person name="Na H."/>
            <person name="Sandor L."/>
            <person name="Lipzen A."/>
            <person name="Clum A."/>
            <person name="Barry K."/>
            <person name="Grigoriev I.V."/>
            <person name="Martin F.M."/>
            <person name="Stajich J.E."/>
            <person name="Smith M.E."/>
            <person name="Bonito G."/>
            <person name="Spatafora J.W."/>
        </authorList>
    </citation>
    <scope>NUCLEOTIDE SEQUENCE [LARGE SCALE GENOMIC DNA]</scope>
    <source>
        <strain evidence="1 2">GMNB39</strain>
    </source>
</reference>
<comment type="caution">
    <text evidence="1">The sequence shown here is derived from an EMBL/GenBank/DDBJ whole genome shotgun (WGS) entry which is preliminary data.</text>
</comment>
<name>A0A433DBR8_9FUNG</name>
<evidence type="ECO:0000313" key="1">
    <source>
        <dbReference type="EMBL" id="RUP48269.1"/>
    </source>
</evidence>
<dbReference type="GO" id="GO:0051260">
    <property type="term" value="P:protein homooligomerization"/>
    <property type="evidence" value="ECO:0007669"/>
    <property type="project" value="InterPro"/>
</dbReference>
<dbReference type="SMART" id="SM00225">
    <property type="entry name" value="BTB"/>
    <property type="match status" value="1"/>
</dbReference>
<dbReference type="Pfam" id="PF02214">
    <property type="entry name" value="BTB_2"/>
    <property type="match status" value="1"/>
</dbReference>
<sequence length="304" mass="34037">MPHTDRVTLNVGGRRYVTLVDTLRAFPDTLLGTMFSEANISLVKPDDYDEYFFDRNGDAFAVVIEYYRNGGRLLVPQSWTVFSPKMLCAELDYFQIPFSADLLTPTPTSQTLLDMARNLATSKRYRDDIALRATTRASHVMTHYGDHLLHLIWFSLEFAQQSNHTSIGPHFSLDLKFPPQGPQMLTSVVLNGRTRAVNMVSAAHEFPPGTFHDGWQAVEWSTLRSFLELEPAPETKGLFYMRAKERAALMAARAEFVRALSCAVSDESVVTAVGVVKPAMGWNIIRIQVNADSLRDAYGSLPGI</sequence>
<dbReference type="OrthoDB" id="10025005at2759"/>
<evidence type="ECO:0000313" key="2">
    <source>
        <dbReference type="Proteomes" id="UP000268093"/>
    </source>
</evidence>
<organism evidence="1 2">
    <name type="scientific">Jimgerdemannia flammicorona</name>
    <dbReference type="NCBI Taxonomy" id="994334"/>
    <lineage>
        <taxon>Eukaryota</taxon>
        <taxon>Fungi</taxon>
        <taxon>Fungi incertae sedis</taxon>
        <taxon>Mucoromycota</taxon>
        <taxon>Mucoromycotina</taxon>
        <taxon>Endogonomycetes</taxon>
        <taxon>Endogonales</taxon>
        <taxon>Endogonaceae</taxon>
        <taxon>Jimgerdemannia</taxon>
    </lineage>
</organism>
<dbReference type="AlphaFoldDB" id="A0A433DBR8"/>